<comment type="caution">
    <text evidence="4">The sequence shown here is derived from an EMBL/GenBank/DDBJ whole genome shotgun (WGS) entry which is preliminary data.</text>
</comment>
<accession>A0A1V9Z0X4</accession>
<reference evidence="4 5" key="1">
    <citation type="journal article" date="2014" name="Genome Biol. Evol.">
        <title>The secreted proteins of Achlya hypogyna and Thraustotheca clavata identify the ancestral oomycete secretome and reveal gene acquisitions by horizontal gene transfer.</title>
        <authorList>
            <person name="Misner I."/>
            <person name="Blouin N."/>
            <person name="Leonard G."/>
            <person name="Richards T.A."/>
            <person name="Lane C.E."/>
        </authorList>
    </citation>
    <scope>NUCLEOTIDE SEQUENCE [LARGE SCALE GENOMIC DNA]</scope>
    <source>
        <strain evidence="4 5">ATCC 48635</strain>
    </source>
</reference>
<feature type="domain" description="NAD-dependent epimerase/dehydratase" evidence="3">
    <location>
        <begin position="17"/>
        <end position="251"/>
    </location>
</feature>
<dbReference type="OrthoDB" id="2735536at2759"/>
<protein>
    <recommendedName>
        <fullName evidence="3">NAD-dependent epimerase/dehydratase domain-containing protein</fullName>
    </recommendedName>
</protein>
<dbReference type="GO" id="GO:0016616">
    <property type="term" value="F:oxidoreductase activity, acting on the CH-OH group of donors, NAD or NADP as acceptor"/>
    <property type="evidence" value="ECO:0007669"/>
    <property type="project" value="TreeGrafter"/>
</dbReference>
<dbReference type="PANTHER" id="PTHR10366:SF564">
    <property type="entry name" value="STEROL-4-ALPHA-CARBOXYLATE 3-DEHYDROGENASE, DECARBOXYLATING"/>
    <property type="match status" value="1"/>
</dbReference>
<proteinExistence type="inferred from homology"/>
<organism evidence="4 5">
    <name type="scientific">Achlya hypogyna</name>
    <name type="common">Oomycete</name>
    <name type="synonym">Protoachlya hypogyna</name>
    <dbReference type="NCBI Taxonomy" id="1202772"/>
    <lineage>
        <taxon>Eukaryota</taxon>
        <taxon>Sar</taxon>
        <taxon>Stramenopiles</taxon>
        <taxon>Oomycota</taxon>
        <taxon>Saprolegniomycetes</taxon>
        <taxon>Saprolegniales</taxon>
        <taxon>Achlyaceae</taxon>
        <taxon>Achlya</taxon>
    </lineage>
</organism>
<gene>
    <name evidence="4" type="ORF">ACHHYP_04501</name>
</gene>
<dbReference type="STRING" id="1202772.A0A1V9Z0X4"/>
<dbReference type="SUPFAM" id="SSF51735">
    <property type="entry name" value="NAD(P)-binding Rossmann-fold domains"/>
    <property type="match status" value="2"/>
</dbReference>
<comment type="similarity">
    <text evidence="2">Belongs to the NAD(P)-dependent epimerase/dehydratase family. Dihydroflavonol-4-reductase subfamily.</text>
</comment>
<keyword evidence="1" id="KW-0560">Oxidoreductase</keyword>
<evidence type="ECO:0000259" key="3">
    <source>
        <dbReference type="Pfam" id="PF01370"/>
    </source>
</evidence>
<keyword evidence="5" id="KW-1185">Reference proteome</keyword>
<name>A0A1V9Z0X4_ACHHY</name>
<feature type="domain" description="NAD-dependent epimerase/dehydratase" evidence="3">
    <location>
        <begin position="333"/>
        <end position="571"/>
    </location>
</feature>
<evidence type="ECO:0000313" key="5">
    <source>
        <dbReference type="Proteomes" id="UP000243579"/>
    </source>
</evidence>
<dbReference type="Proteomes" id="UP000243579">
    <property type="component" value="Unassembled WGS sequence"/>
</dbReference>
<sequence length="652" mass="70643">MHFSIPLVLPMSTSKTVCVTGGSGFLGSYIVKLLLEKGYRVKTTVRDVTDAKKVDHLRALPGATDRLELFQADLLQEGSFDAAIEGCSGVFHTASPFFMQNQTREALGTLNVLRSCARHESVRRVIVTSSTAAVYVHLGTKPAGHIFTEADWSNVEGMEKAGMWYCVSKTVAERSAFEFITEQKPAFDIVSMCPTMIFGPMLQPTLNESSQLIHNFFSGVTKTIANGSRAVVDVRDVAAAHIAGLETPSASGRYILVSTTTDDFEIRDAVRKADPAANLPADEPPAVRATRTLVDTTKAQAELGVSFRPLEEMVQGTVDSLHQLGFAAMATKVCVTGGSGFLGSYVVKRLLEKGYYVKTTVRDVNNTAKTAHLRALPGAADRLELVEADLLTEGAFDAAVLGCDGVFHTASPLLLKTQTRESLITPAVQGTLNVLRSCTREPRVRRVVLTSSVAAVYIHCGTKPSDHIFTEADWSPKDQLEANELWYPLSKTLAEEAAHAFVAEQKPAFDLVALNPAWIFGPMLQQSLNDSSEIVHKLFGAPEIANVIRNVVDVRDVADAHVAAFESPKATGRYLLIASSNTEAELCASLRRALPAVALKLPTQRAAGDEPTHLRFDCSKAKADLGIDFLPLDDTLRETGTSLIRHGFLKTD</sequence>
<dbReference type="EMBL" id="JNBR01000512">
    <property type="protein sequence ID" value="OQR91658.1"/>
    <property type="molecule type" value="Genomic_DNA"/>
</dbReference>
<evidence type="ECO:0000313" key="4">
    <source>
        <dbReference type="EMBL" id="OQR91658.1"/>
    </source>
</evidence>
<dbReference type="InterPro" id="IPR050425">
    <property type="entry name" value="NAD(P)_dehydrat-like"/>
</dbReference>
<dbReference type="PANTHER" id="PTHR10366">
    <property type="entry name" value="NAD DEPENDENT EPIMERASE/DEHYDRATASE"/>
    <property type="match status" value="1"/>
</dbReference>
<dbReference type="InterPro" id="IPR036291">
    <property type="entry name" value="NAD(P)-bd_dom_sf"/>
</dbReference>
<dbReference type="Gene3D" id="3.40.50.720">
    <property type="entry name" value="NAD(P)-binding Rossmann-like Domain"/>
    <property type="match status" value="2"/>
</dbReference>
<evidence type="ECO:0000256" key="1">
    <source>
        <dbReference type="ARBA" id="ARBA00023002"/>
    </source>
</evidence>
<dbReference type="AlphaFoldDB" id="A0A1V9Z0X4"/>
<dbReference type="FunFam" id="3.40.50.720:FF:000085">
    <property type="entry name" value="Dihydroflavonol reductase"/>
    <property type="match status" value="2"/>
</dbReference>
<dbReference type="Pfam" id="PF01370">
    <property type="entry name" value="Epimerase"/>
    <property type="match status" value="2"/>
</dbReference>
<dbReference type="InterPro" id="IPR001509">
    <property type="entry name" value="Epimerase_deHydtase"/>
</dbReference>
<dbReference type="CDD" id="cd08958">
    <property type="entry name" value="FR_SDR_e"/>
    <property type="match status" value="2"/>
</dbReference>
<evidence type="ECO:0000256" key="2">
    <source>
        <dbReference type="ARBA" id="ARBA00023445"/>
    </source>
</evidence>